<organism evidence="1 2">
    <name type="scientific">Trueperella pecoris</name>
    <dbReference type="NCBI Taxonomy" id="2733571"/>
    <lineage>
        <taxon>Bacteria</taxon>
        <taxon>Bacillati</taxon>
        <taxon>Actinomycetota</taxon>
        <taxon>Actinomycetes</taxon>
        <taxon>Actinomycetales</taxon>
        <taxon>Actinomycetaceae</taxon>
        <taxon>Trueperella</taxon>
    </lineage>
</organism>
<evidence type="ECO:0000313" key="1">
    <source>
        <dbReference type="EMBL" id="QOR46993.1"/>
    </source>
</evidence>
<dbReference type="InterPro" id="IPR015797">
    <property type="entry name" value="NUDIX_hydrolase-like_dom_sf"/>
</dbReference>
<keyword evidence="1" id="KW-0378">Hydrolase</keyword>
<dbReference type="GO" id="GO:0016787">
    <property type="term" value="F:hydrolase activity"/>
    <property type="evidence" value="ECO:0007669"/>
    <property type="project" value="UniProtKB-KW"/>
</dbReference>
<name>A0A7M1QYN1_9ACTO</name>
<dbReference type="Pfam" id="PF16262">
    <property type="entry name" value="DUF4916"/>
    <property type="match status" value="1"/>
</dbReference>
<dbReference type="InterPro" id="IPR032582">
    <property type="entry name" value="DUF4916"/>
</dbReference>
<accession>A0A7M1QYN1</accession>
<dbReference type="RefSeq" id="WP_197552084.1">
    <property type="nucleotide sequence ID" value="NZ_CP063212.1"/>
</dbReference>
<dbReference type="Proteomes" id="UP000594961">
    <property type="component" value="Chromosome"/>
</dbReference>
<protein>
    <submittedName>
        <fullName evidence="1">NUDIX hydrolase family protein</fullName>
    </submittedName>
</protein>
<dbReference type="Gene3D" id="3.90.79.10">
    <property type="entry name" value="Nucleoside Triphosphate Pyrophosphohydrolase"/>
    <property type="match status" value="1"/>
</dbReference>
<proteinExistence type="predicted"/>
<sequence>MSDVASSDMGPWLSPEDLAFVRRKVPILYVDAVPVRLDDDGSLSSVGLLLTATDGGLTRSLVSGRVLYHERIREALRRHLEKDLGEMALPQIPANIVPFTVAQFFPTPGEGWHDPRQHAVSLCYIIPVLGDCHPSSDSLEINWFTPGELRTPELQSEILPRHVGIVQRALAHLACS</sequence>
<dbReference type="SUPFAM" id="SSF55811">
    <property type="entry name" value="Nudix"/>
    <property type="match status" value="1"/>
</dbReference>
<gene>
    <name evidence="1" type="ORF">INS90_06825</name>
</gene>
<dbReference type="AlphaFoldDB" id="A0A7M1QYN1"/>
<reference evidence="1 2" key="1">
    <citation type="submission" date="2020-10" db="EMBL/GenBank/DDBJ databases">
        <title>Trueperella pecoris sp. nov. isolated from bovine and porcine specimens.</title>
        <authorList>
            <person name="Schoenecker L."/>
            <person name="Schnydrig P."/>
            <person name="Brodard I."/>
            <person name="Thomann A."/>
            <person name="Hemphill A."/>
            <person name="Rodriguez-Campos S."/>
            <person name="Perreten V."/>
            <person name="Jores J."/>
            <person name="Kittl S."/>
        </authorList>
    </citation>
    <scope>NUCLEOTIDE SEQUENCE [LARGE SCALE GENOMIC DNA]</scope>
    <source>
        <strain evidence="1 2">19OD0592</strain>
    </source>
</reference>
<dbReference type="EMBL" id="CP063212">
    <property type="protein sequence ID" value="QOR46993.1"/>
    <property type="molecule type" value="Genomic_DNA"/>
</dbReference>
<evidence type="ECO:0000313" key="2">
    <source>
        <dbReference type="Proteomes" id="UP000594961"/>
    </source>
</evidence>